<keyword evidence="3" id="KW-1185">Reference proteome</keyword>
<dbReference type="AlphaFoldDB" id="S9PEY4"/>
<sequence length="258" mass="29123">MSGMSTFTLENSIVRKIWGDADVILLLFAGAAAEYSLHRSVDWLAFTGSILKDPIGRIFATVAFAQDIAFSSVQKSNAKLAQINAIHKAVERKRGMSMPDWAHRDVLYLVLDYSERAFTLVHRPLTAEEQEGIYQYTRRIGEGLGMRGLPASYPEWRRHRNTIISENLVYSDYTRELMKSFRRDLGPWRFQLLLQAQGLITPEPVRNLLGLNPLPGLNQALQLYRFLVASGLRGIIQKTLIPPDHLSAVQSLDLSRAA</sequence>
<proteinExistence type="predicted"/>
<evidence type="ECO:0000259" key="1">
    <source>
        <dbReference type="Pfam" id="PF09995"/>
    </source>
</evidence>
<dbReference type="Proteomes" id="UP000011682">
    <property type="component" value="Unassembled WGS sequence"/>
</dbReference>
<organism evidence="2 3">
    <name type="scientific">Cystobacter fuscus (strain ATCC 25194 / DSM 2262 / NBRC 100088 / M29)</name>
    <dbReference type="NCBI Taxonomy" id="1242864"/>
    <lineage>
        <taxon>Bacteria</taxon>
        <taxon>Pseudomonadati</taxon>
        <taxon>Myxococcota</taxon>
        <taxon>Myxococcia</taxon>
        <taxon>Myxococcales</taxon>
        <taxon>Cystobacterineae</taxon>
        <taxon>Archangiaceae</taxon>
        <taxon>Cystobacter</taxon>
    </lineage>
</organism>
<evidence type="ECO:0000313" key="2">
    <source>
        <dbReference type="EMBL" id="EPX61581.1"/>
    </source>
</evidence>
<comment type="caution">
    <text evidence="2">The sequence shown here is derived from an EMBL/GenBank/DDBJ whole genome shotgun (WGS) entry which is preliminary data.</text>
</comment>
<name>S9PEY4_CYSF2</name>
<evidence type="ECO:0000313" key="3">
    <source>
        <dbReference type="Proteomes" id="UP000011682"/>
    </source>
</evidence>
<gene>
    <name evidence="2" type="ORF">D187_010200</name>
</gene>
<dbReference type="GO" id="GO:0016491">
    <property type="term" value="F:oxidoreductase activity"/>
    <property type="evidence" value="ECO:0007669"/>
    <property type="project" value="InterPro"/>
</dbReference>
<dbReference type="InterPro" id="IPR018713">
    <property type="entry name" value="MPAB/Lcp_cat_dom"/>
</dbReference>
<reference evidence="2" key="1">
    <citation type="submission" date="2013-05" db="EMBL/GenBank/DDBJ databases">
        <title>Genome assembly of Cystobacter fuscus DSM 2262.</title>
        <authorList>
            <person name="Sharma G."/>
            <person name="Khatri I."/>
            <person name="Kaur C."/>
            <person name="Mayilraj S."/>
            <person name="Subramanian S."/>
        </authorList>
    </citation>
    <scope>NUCLEOTIDE SEQUENCE [LARGE SCALE GENOMIC DNA]</scope>
    <source>
        <strain evidence="2">DSM 2262</strain>
    </source>
</reference>
<dbReference type="eggNOG" id="COG3662">
    <property type="taxonomic scope" value="Bacteria"/>
</dbReference>
<dbReference type="EMBL" id="ANAH02000009">
    <property type="protein sequence ID" value="EPX61581.1"/>
    <property type="molecule type" value="Genomic_DNA"/>
</dbReference>
<accession>S9PEY4</accession>
<protein>
    <recommendedName>
        <fullName evidence="1">ER-bound oxygenase mpaB/mpaB'/Rubber oxygenase catalytic domain-containing protein</fullName>
    </recommendedName>
</protein>
<feature type="domain" description="ER-bound oxygenase mpaB/mpaB'/Rubber oxygenase catalytic" evidence="1">
    <location>
        <begin position="17"/>
        <end position="221"/>
    </location>
</feature>
<dbReference type="Pfam" id="PF09995">
    <property type="entry name" value="MPAB_Lcp_cat"/>
    <property type="match status" value="1"/>
</dbReference>